<gene>
    <name evidence="1" type="ORF">LCGC14_0387660</name>
</gene>
<sequence length="128" mass="15328">MKQPVKYEDWKEEDGLWGVQAIITDKIMSKGMPQAIDKTGEMMGKAMSKALFGIGSKVPSVKVDVSRDESLPGWDVYLYADAEFDKNPEQYCYMAWENWQSEYVKRLNWENKSLWQYLRFWFRRKFRF</sequence>
<organism evidence="1">
    <name type="scientific">marine sediment metagenome</name>
    <dbReference type="NCBI Taxonomy" id="412755"/>
    <lineage>
        <taxon>unclassified sequences</taxon>
        <taxon>metagenomes</taxon>
        <taxon>ecological metagenomes</taxon>
    </lineage>
</organism>
<accession>A0A0F9T665</accession>
<evidence type="ECO:0000313" key="1">
    <source>
        <dbReference type="EMBL" id="KKN74724.1"/>
    </source>
</evidence>
<proteinExistence type="predicted"/>
<reference evidence="1" key="1">
    <citation type="journal article" date="2015" name="Nature">
        <title>Complex archaea that bridge the gap between prokaryotes and eukaryotes.</title>
        <authorList>
            <person name="Spang A."/>
            <person name="Saw J.H."/>
            <person name="Jorgensen S.L."/>
            <person name="Zaremba-Niedzwiedzka K."/>
            <person name="Martijn J."/>
            <person name="Lind A.E."/>
            <person name="van Eijk R."/>
            <person name="Schleper C."/>
            <person name="Guy L."/>
            <person name="Ettema T.J."/>
        </authorList>
    </citation>
    <scope>NUCLEOTIDE SEQUENCE</scope>
</reference>
<comment type="caution">
    <text evidence="1">The sequence shown here is derived from an EMBL/GenBank/DDBJ whole genome shotgun (WGS) entry which is preliminary data.</text>
</comment>
<dbReference type="AlphaFoldDB" id="A0A0F9T665"/>
<protein>
    <submittedName>
        <fullName evidence="1">Uncharacterized protein</fullName>
    </submittedName>
</protein>
<name>A0A0F9T665_9ZZZZ</name>
<dbReference type="EMBL" id="LAZR01000321">
    <property type="protein sequence ID" value="KKN74724.1"/>
    <property type="molecule type" value="Genomic_DNA"/>
</dbReference>